<feature type="transmembrane region" description="Helical" evidence="7">
    <location>
        <begin position="139"/>
        <end position="165"/>
    </location>
</feature>
<feature type="transmembrane region" description="Helical" evidence="7">
    <location>
        <begin position="106"/>
        <end position="127"/>
    </location>
</feature>
<dbReference type="InterPro" id="IPR036259">
    <property type="entry name" value="MFS_trans_sf"/>
</dbReference>
<dbReference type="InterPro" id="IPR044770">
    <property type="entry name" value="MFS_spinster-like"/>
</dbReference>
<feature type="transmembrane region" description="Helical" evidence="7">
    <location>
        <begin position="12"/>
        <end position="31"/>
    </location>
</feature>
<dbReference type="InterPro" id="IPR011701">
    <property type="entry name" value="MFS"/>
</dbReference>
<dbReference type="EMBL" id="HBIA01017193">
    <property type="protein sequence ID" value="CAE0236712.1"/>
    <property type="molecule type" value="Transcribed_RNA"/>
</dbReference>
<keyword evidence="2" id="KW-0813">Transport</keyword>
<dbReference type="SUPFAM" id="SSF103473">
    <property type="entry name" value="MFS general substrate transporter"/>
    <property type="match status" value="1"/>
</dbReference>
<protein>
    <recommendedName>
        <fullName evidence="9">Major facilitator superfamily (MFS) profile domain-containing protein</fullName>
    </recommendedName>
</protein>
<dbReference type="AlphaFoldDB" id="A0A7S3CTB9"/>
<comment type="subcellular location">
    <subcellularLocation>
        <location evidence="1">Membrane</location>
        <topology evidence="1">Multi-pass membrane protein</topology>
    </subcellularLocation>
</comment>
<dbReference type="Gene3D" id="1.20.1250.20">
    <property type="entry name" value="MFS general substrate transporter like domains"/>
    <property type="match status" value="1"/>
</dbReference>
<evidence type="ECO:0000256" key="1">
    <source>
        <dbReference type="ARBA" id="ARBA00004141"/>
    </source>
</evidence>
<evidence type="ECO:0000256" key="6">
    <source>
        <dbReference type="ARBA" id="ARBA00024338"/>
    </source>
</evidence>
<evidence type="ECO:0008006" key="9">
    <source>
        <dbReference type="Google" id="ProtNLM"/>
    </source>
</evidence>
<dbReference type="Pfam" id="PF07690">
    <property type="entry name" value="MFS_1"/>
    <property type="match status" value="1"/>
</dbReference>
<feature type="transmembrane region" description="Helical" evidence="7">
    <location>
        <begin position="177"/>
        <end position="196"/>
    </location>
</feature>
<dbReference type="PANTHER" id="PTHR23505">
    <property type="entry name" value="SPINSTER"/>
    <property type="match status" value="1"/>
</dbReference>
<keyword evidence="3 7" id="KW-0812">Transmembrane</keyword>
<dbReference type="PANTHER" id="PTHR23505:SF79">
    <property type="entry name" value="PROTEIN SPINSTER"/>
    <property type="match status" value="1"/>
</dbReference>
<keyword evidence="4 7" id="KW-1133">Transmembrane helix</keyword>
<evidence type="ECO:0000256" key="7">
    <source>
        <dbReference type="SAM" id="Phobius"/>
    </source>
</evidence>
<feature type="transmembrane region" description="Helical" evidence="7">
    <location>
        <begin position="77"/>
        <end position="100"/>
    </location>
</feature>
<evidence type="ECO:0000256" key="2">
    <source>
        <dbReference type="ARBA" id="ARBA00022448"/>
    </source>
</evidence>
<evidence type="ECO:0000256" key="5">
    <source>
        <dbReference type="ARBA" id="ARBA00023136"/>
    </source>
</evidence>
<comment type="similarity">
    <text evidence="6">Belongs to the major facilitator superfamily. Spinster (TC 2.A.1.49) family.</text>
</comment>
<evidence type="ECO:0000256" key="3">
    <source>
        <dbReference type="ARBA" id="ARBA00022692"/>
    </source>
</evidence>
<evidence type="ECO:0000256" key="4">
    <source>
        <dbReference type="ARBA" id="ARBA00022989"/>
    </source>
</evidence>
<name>A0A7S3CTB9_9SPIT</name>
<feature type="transmembrane region" description="Helical" evidence="7">
    <location>
        <begin position="43"/>
        <end position="65"/>
    </location>
</feature>
<reference evidence="8" key="1">
    <citation type="submission" date="2021-01" db="EMBL/GenBank/DDBJ databases">
        <authorList>
            <person name="Corre E."/>
            <person name="Pelletier E."/>
            <person name="Niang G."/>
            <person name="Scheremetjew M."/>
            <person name="Finn R."/>
            <person name="Kale V."/>
            <person name="Holt S."/>
            <person name="Cochrane G."/>
            <person name="Meng A."/>
            <person name="Brown T."/>
            <person name="Cohen L."/>
        </authorList>
    </citation>
    <scope>NUCLEOTIDE SEQUENCE</scope>
    <source>
        <strain evidence="8">Ras09</strain>
    </source>
</reference>
<accession>A0A7S3CTB9</accession>
<sequence>MKNPTSRWVTLGGAWRFFEVFSVIYFLPSFYQQAFPDMKMQFGVINGLVQCLGGITSVMVSGIIGDRFEKRNKMTKAYIGIFGSLIGAIAMAGCCLFEGVGFYTSLAFLAVKFVASEGFMAPTITMMQRTVSPENQGTIVSAYLFFLTMAGCISTVLVGQLANVLGAASNPWIYGKIIYGISLIGYTFSIPCFWLAGKSYIAHLQLEGRKRAFEREALRGNA</sequence>
<evidence type="ECO:0000313" key="8">
    <source>
        <dbReference type="EMBL" id="CAE0236712.1"/>
    </source>
</evidence>
<gene>
    <name evidence="8" type="ORF">SRAS04492_LOCUS8520</name>
</gene>
<dbReference type="GO" id="GO:0022857">
    <property type="term" value="F:transmembrane transporter activity"/>
    <property type="evidence" value="ECO:0007669"/>
    <property type="project" value="InterPro"/>
</dbReference>
<organism evidence="8">
    <name type="scientific">Strombidium rassoulzadegani</name>
    <dbReference type="NCBI Taxonomy" id="1082188"/>
    <lineage>
        <taxon>Eukaryota</taxon>
        <taxon>Sar</taxon>
        <taxon>Alveolata</taxon>
        <taxon>Ciliophora</taxon>
        <taxon>Intramacronucleata</taxon>
        <taxon>Spirotrichea</taxon>
        <taxon>Oligotrichia</taxon>
        <taxon>Strombidiidae</taxon>
        <taxon>Strombidium</taxon>
    </lineage>
</organism>
<dbReference type="GO" id="GO:0016020">
    <property type="term" value="C:membrane"/>
    <property type="evidence" value="ECO:0007669"/>
    <property type="project" value="UniProtKB-SubCell"/>
</dbReference>
<proteinExistence type="inferred from homology"/>
<keyword evidence="5 7" id="KW-0472">Membrane</keyword>